<accession>A0A1M6CM43</accession>
<keyword evidence="1" id="KW-0175">Coiled coil</keyword>
<organism evidence="3 4">
    <name type="scientific">Anaerovibrio lipolyticus DSM 3074</name>
    <dbReference type="NCBI Taxonomy" id="1120997"/>
    <lineage>
        <taxon>Bacteria</taxon>
        <taxon>Bacillati</taxon>
        <taxon>Bacillota</taxon>
        <taxon>Negativicutes</taxon>
        <taxon>Selenomonadales</taxon>
        <taxon>Selenomonadaceae</taxon>
        <taxon>Anaerovibrio</taxon>
    </lineage>
</organism>
<evidence type="ECO:0000256" key="2">
    <source>
        <dbReference type="SAM" id="MobiDB-lite"/>
    </source>
</evidence>
<name>A0A1M6CM43_9FIRM</name>
<feature type="region of interest" description="Disordered" evidence="2">
    <location>
        <begin position="311"/>
        <end position="337"/>
    </location>
</feature>
<dbReference type="Proteomes" id="UP000191240">
    <property type="component" value="Unassembled WGS sequence"/>
</dbReference>
<gene>
    <name evidence="3" type="ORF">SAMN02745671_01180</name>
</gene>
<dbReference type="AlphaFoldDB" id="A0A1M6CM43"/>
<evidence type="ECO:0008006" key="5">
    <source>
        <dbReference type="Google" id="ProtNLM"/>
    </source>
</evidence>
<dbReference type="Pfam" id="PF09979">
    <property type="entry name" value="DUF2213"/>
    <property type="match status" value="1"/>
</dbReference>
<sequence>MAVRYDTFHIKAEKTDEGFIRDSPVIGRTGILKYRNPDGTTRNEYRPPEEAFNADSLATLNGKPITVGHHGMVNDKNWNRSAPVGTVMGAGKEDGNNIRADVVIYNLPTNARELSCGYTCDLDMTSGTTPDGQHYDAIQRNIKYNHLAIVNRARAGSVARLNMDGDEIFETEKENNNMAKIRLDSGIEYEAAPEVIVAYEKAQTDLKENQTKMDSLQAKYDTLLADSEKAKKEHEDELEKAKETFDEAVKSRVEMLATAKKFDIEKADEMSDKDIKTAIIKKVHGDSLNLEGKSDEYINACFDMAKDKEIKHEDSMAEQRKTIHKEDESDKKEEKQLSVRELEEKLRADEAELWMKEVK</sequence>
<protein>
    <recommendedName>
        <fullName evidence="5">DUF2213 domain-containing protein</fullName>
    </recommendedName>
</protein>
<reference evidence="3 4" key="1">
    <citation type="submission" date="2016-11" db="EMBL/GenBank/DDBJ databases">
        <authorList>
            <person name="Jaros S."/>
            <person name="Januszkiewicz K."/>
            <person name="Wedrychowicz H."/>
        </authorList>
    </citation>
    <scope>NUCLEOTIDE SEQUENCE [LARGE SCALE GENOMIC DNA]</scope>
    <source>
        <strain evidence="3 4">DSM 3074</strain>
    </source>
</reference>
<proteinExistence type="predicted"/>
<feature type="coiled-coil region" evidence="1">
    <location>
        <begin position="199"/>
        <end position="251"/>
    </location>
</feature>
<dbReference type="OrthoDB" id="9813763at2"/>
<dbReference type="InterPro" id="IPR016913">
    <property type="entry name" value="UCP029215"/>
</dbReference>
<dbReference type="PIRSF" id="PIRSF029215">
    <property type="entry name" value="UCP029215"/>
    <property type="match status" value="1"/>
</dbReference>
<dbReference type="RefSeq" id="WP_159446713.1">
    <property type="nucleotide sequence ID" value="NZ_FQYW01000008.1"/>
</dbReference>
<evidence type="ECO:0000256" key="1">
    <source>
        <dbReference type="SAM" id="Coils"/>
    </source>
</evidence>
<evidence type="ECO:0000313" key="4">
    <source>
        <dbReference type="Proteomes" id="UP000191240"/>
    </source>
</evidence>
<dbReference type="EMBL" id="FQYW01000008">
    <property type="protein sequence ID" value="SHI62087.1"/>
    <property type="molecule type" value="Genomic_DNA"/>
</dbReference>
<evidence type="ECO:0000313" key="3">
    <source>
        <dbReference type="EMBL" id="SHI62087.1"/>
    </source>
</evidence>